<reference evidence="1 2" key="2">
    <citation type="submission" date="2018-11" db="EMBL/GenBank/DDBJ databases">
        <authorList>
            <consortium name="Pathogen Informatics"/>
        </authorList>
    </citation>
    <scope>NUCLEOTIDE SEQUENCE [LARGE SCALE GENOMIC DNA]</scope>
</reference>
<name>A0A183IT72_9BILA</name>
<sequence length="85" mass="9435">MCDRCESRKEVMIETIFDQNLAAVGCPLPASSYVMVLVLVECEACGVLFETCLRRMSKLSSYSVRFSARRAAASRIEVTPRPSVV</sequence>
<dbReference type="AlphaFoldDB" id="A0A183IT72"/>
<organism evidence="3">
    <name type="scientific">Soboliphyme baturini</name>
    <dbReference type="NCBI Taxonomy" id="241478"/>
    <lineage>
        <taxon>Eukaryota</taxon>
        <taxon>Metazoa</taxon>
        <taxon>Ecdysozoa</taxon>
        <taxon>Nematoda</taxon>
        <taxon>Enoplea</taxon>
        <taxon>Dorylaimia</taxon>
        <taxon>Dioctophymatida</taxon>
        <taxon>Dioctophymatoidea</taxon>
        <taxon>Soboliphymatidae</taxon>
        <taxon>Soboliphyme</taxon>
    </lineage>
</organism>
<reference evidence="3" key="1">
    <citation type="submission" date="2016-06" db="UniProtKB">
        <authorList>
            <consortium name="WormBaseParasite"/>
        </authorList>
    </citation>
    <scope>IDENTIFICATION</scope>
</reference>
<protein>
    <submittedName>
        <fullName evidence="3">Zpr1 domain-containing protein</fullName>
    </submittedName>
</protein>
<accession>A0A183IT72</accession>
<dbReference type="EMBL" id="UZAM01010073">
    <property type="protein sequence ID" value="VDP10894.1"/>
    <property type="molecule type" value="Genomic_DNA"/>
</dbReference>
<dbReference type="Proteomes" id="UP000270296">
    <property type="component" value="Unassembled WGS sequence"/>
</dbReference>
<proteinExistence type="predicted"/>
<gene>
    <name evidence="1" type="ORF">SBAD_LOCUS6819</name>
</gene>
<evidence type="ECO:0000313" key="3">
    <source>
        <dbReference type="WBParaSite" id="SBAD_0000708201-mRNA-1"/>
    </source>
</evidence>
<dbReference type="WBParaSite" id="SBAD_0000708201-mRNA-1">
    <property type="protein sequence ID" value="SBAD_0000708201-mRNA-1"/>
    <property type="gene ID" value="SBAD_0000708201"/>
</dbReference>
<evidence type="ECO:0000313" key="2">
    <source>
        <dbReference type="Proteomes" id="UP000270296"/>
    </source>
</evidence>
<evidence type="ECO:0000313" key="1">
    <source>
        <dbReference type="EMBL" id="VDP10894.1"/>
    </source>
</evidence>
<keyword evidence="2" id="KW-1185">Reference proteome</keyword>